<dbReference type="NCBIfam" id="NF010620">
    <property type="entry name" value="PRK14013.2-6"/>
    <property type="match status" value="1"/>
</dbReference>
<dbReference type="PANTHER" id="PTHR30238:SF4">
    <property type="entry name" value="SLL1022 PROTEIN"/>
    <property type="match status" value="1"/>
</dbReference>
<dbReference type="RefSeq" id="WP_013220953.1">
    <property type="nucleotide sequence ID" value="NC_014315.1"/>
</dbReference>
<keyword evidence="1" id="KW-0812">Transmembrane</keyword>
<gene>
    <name evidence="2" type="ordered locus">Nwat_2028</name>
</gene>
<dbReference type="EMBL" id="CP002086">
    <property type="protein sequence ID" value="ADJ28862.1"/>
    <property type="molecule type" value="Genomic_DNA"/>
</dbReference>
<feature type="transmembrane region" description="Helical" evidence="1">
    <location>
        <begin position="225"/>
        <end position="246"/>
    </location>
</feature>
<dbReference type="STRING" id="105559.Nwat_2028"/>
<dbReference type="NCBIfam" id="NF010613">
    <property type="entry name" value="PRK14013.1-3"/>
    <property type="match status" value="1"/>
</dbReference>
<feature type="transmembrane region" description="Helical" evidence="1">
    <location>
        <begin position="63"/>
        <end position="88"/>
    </location>
</feature>
<feature type="transmembrane region" description="Helical" evidence="1">
    <location>
        <begin position="181"/>
        <end position="204"/>
    </location>
</feature>
<evidence type="ECO:0000313" key="3">
    <source>
        <dbReference type="Proteomes" id="UP000000393"/>
    </source>
</evidence>
<evidence type="ECO:0000313" key="2">
    <source>
        <dbReference type="EMBL" id="ADJ28862.1"/>
    </source>
</evidence>
<dbReference type="Proteomes" id="UP000000393">
    <property type="component" value="Chromosome"/>
</dbReference>
<dbReference type="Pfam" id="PF04332">
    <property type="entry name" value="DUF475"/>
    <property type="match status" value="1"/>
</dbReference>
<feature type="transmembrane region" description="Helical" evidence="1">
    <location>
        <begin position="252"/>
        <end position="273"/>
    </location>
</feature>
<evidence type="ECO:0000256" key="1">
    <source>
        <dbReference type="SAM" id="Phobius"/>
    </source>
</evidence>
<dbReference type="NCBIfam" id="NF010619">
    <property type="entry name" value="PRK14013.2-5"/>
    <property type="match status" value="1"/>
</dbReference>
<name>D8K7I5_NITWC</name>
<sequence>MRHFRYSFLVTVVGLIAAFLWGGPAGLFIAAILGVLEISLSFDNAVVNASVLKDMDPKWQARFLTWGILIAVFGMRLVFPVAIVAIVADIGMLEVTQMALNDPDTYSAHLHASHVDISAFGGMFLLMVFLSFLLDETKELHWLGRAEEKLSRIGKLESIEIVIALGVLWALQSFLPPEEKLGAMLAGISGVMLFVIVGSASGLFEVEETGEAVAHAAKRSGVMGFLYLEVLDASFSFDGVIGAFAISKDVIIIMLGLAIGAMFVRSITVYLVRKGTLSEYVFLEHGAHYAIGALALIMLASTKVHIPEVITGMIGAAFIGLSLLSSIRYRNKHPFQDERG</sequence>
<feature type="transmembrane region" description="Helical" evidence="1">
    <location>
        <begin position="280"/>
        <end position="300"/>
    </location>
</feature>
<dbReference type="PANTHER" id="PTHR30238">
    <property type="entry name" value="MEMBRANE BOUND PREDICTED REDOX MODULATOR"/>
    <property type="match status" value="1"/>
</dbReference>
<proteinExistence type="predicted"/>
<protein>
    <recommendedName>
        <fullName evidence="4">Integral membrane protein TerC</fullName>
    </recommendedName>
</protein>
<dbReference type="OrthoDB" id="8533002at2"/>
<feature type="transmembrane region" description="Helical" evidence="1">
    <location>
        <begin position="117"/>
        <end position="135"/>
    </location>
</feature>
<feature type="transmembrane region" description="Helical" evidence="1">
    <location>
        <begin position="6"/>
        <end position="36"/>
    </location>
</feature>
<keyword evidence="1" id="KW-1133">Transmembrane helix</keyword>
<dbReference type="AlphaFoldDB" id="D8K7I5"/>
<organism evidence="2 3">
    <name type="scientific">Nitrosococcus watsoni (strain C-113)</name>
    <dbReference type="NCBI Taxonomy" id="105559"/>
    <lineage>
        <taxon>Bacteria</taxon>
        <taxon>Pseudomonadati</taxon>
        <taxon>Pseudomonadota</taxon>
        <taxon>Gammaproteobacteria</taxon>
        <taxon>Chromatiales</taxon>
        <taxon>Chromatiaceae</taxon>
        <taxon>Nitrosococcus</taxon>
    </lineage>
</organism>
<reference evidence="2 3" key="1">
    <citation type="submission" date="2010-06" db="EMBL/GenBank/DDBJ databases">
        <title>Complete sequence of chromosome of Nitrosococcus watsoni C-113.</title>
        <authorList>
            <consortium name="US DOE Joint Genome Institute"/>
            <person name="Lucas S."/>
            <person name="Copeland A."/>
            <person name="Lapidus A."/>
            <person name="Cheng J.-F."/>
            <person name="Bruce D."/>
            <person name="Goodwin L."/>
            <person name="Pitluck S."/>
            <person name="Malfatti S.A."/>
            <person name="Chain P.S.G."/>
            <person name="Land M."/>
            <person name="Hauser L."/>
            <person name="Kyrpides N."/>
            <person name="Ivanova N."/>
            <person name="Cambell M.A."/>
            <person name="Heidelberg J.F."/>
            <person name="Klotz M.G."/>
            <person name="Woyke T."/>
        </authorList>
    </citation>
    <scope>NUCLEOTIDE SEQUENCE [LARGE SCALE GENOMIC DNA]</scope>
    <source>
        <strain evidence="2 3">C-113</strain>
    </source>
</reference>
<accession>D8K7I5</accession>
<dbReference type="KEGG" id="nwa:Nwat_2028"/>
<dbReference type="InterPro" id="IPR007427">
    <property type="entry name" value="DUF475"/>
</dbReference>
<keyword evidence="3" id="KW-1185">Reference proteome</keyword>
<dbReference type="HOGENOM" id="CLU_034539_1_0_6"/>
<dbReference type="eggNOG" id="COG2899">
    <property type="taxonomic scope" value="Bacteria"/>
</dbReference>
<keyword evidence="1" id="KW-0472">Membrane</keyword>
<evidence type="ECO:0008006" key="4">
    <source>
        <dbReference type="Google" id="ProtNLM"/>
    </source>
</evidence>
<feature type="transmembrane region" description="Helical" evidence="1">
    <location>
        <begin position="306"/>
        <end position="324"/>
    </location>
</feature>